<dbReference type="InterPro" id="IPR013078">
    <property type="entry name" value="His_Pase_superF_clade-1"/>
</dbReference>
<dbReference type="OrthoDB" id="354304at2759"/>
<dbReference type="Gene3D" id="3.40.50.1240">
    <property type="entry name" value="Phosphoglycerate mutase-like"/>
    <property type="match status" value="1"/>
</dbReference>
<reference evidence="4" key="1">
    <citation type="journal article" date="2020" name="Stud. Mycol.">
        <title>101 Dothideomycetes genomes: a test case for predicting lifestyles and emergence of pathogens.</title>
        <authorList>
            <person name="Haridas S."/>
            <person name="Albert R."/>
            <person name="Binder M."/>
            <person name="Bloem J."/>
            <person name="Labutti K."/>
            <person name="Salamov A."/>
            <person name="Andreopoulos B."/>
            <person name="Baker S."/>
            <person name="Barry K."/>
            <person name="Bills G."/>
            <person name="Bluhm B."/>
            <person name="Cannon C."/>
            <person name="Castanera R."/>
            <person name="Culley D."/>
            <person name="Daum C."/>
            <person name="Ezra D."/>
            <person name="Gonzalez J."/>
            <person name="Henrissat B."/>
            <person name="Kuo A."/>
            <person name="Liang C."/>
            <person name="Lipzen A."/>
            <person name="Lutzoni F."/>
            <person name="Magnuson J."/>
            <person name="Mondo S."/>
            <person name="Nolan M."/>
            <person name="Ohm R."/>
            <person name="Pangilinan J."/>
            <person name="Park H.-J."/>
            <person name="Ramirez L."/>
            <person name="Alfaro M."/>
            <person name="Sun H."/>
            <person name="Tritt A."/>
            <person name="Yoshinaga Y."/>
            <person name="Zwiers L.-H."/>
            <person name="Turgeon B."/>
            <person name="Goodwin S."/>
            <person name="Spatafora J."/>
            <person name="Crous P."/>
            <person name="Grigoriev I."/>
        </authorList>
    </citation>
    <scope>NUCLEOTIDE SEQUENCE</scope>
    <source>
        <strain evidence="4">CBS 125425</strain>
    </source>
</reference>
<keyword evidence="5" id="KW-1185">Reference proteome</keyword>
<evidence type="ECO:0000313" key="5">
    <source>
        <dbReference type="Proteomes" id="UP000799444"/>
    </source>
</evidence>
<feature type="binding site" evidence="2">
    <location>
        <position position="66"/>
    </location>
    <ligand>
        <name>substrate</name>
    </ligand>
</feature>
<evidence type="ECO:0000313" key="4">
    <source>
        <dbReference type="EMBL" id="KAF2730012.1"/>
    </source>
</evidence>
<feature type="region of interest" description="Disordered" evidence="3">
    <location>
        <begin position="308"/>
        <end position="341"/>
    </location>
</feature>
<dbReference type="GO" id="GO:0005829">
    <property type="term" value="C:cytosol"/>
    <property type="evidence" value="ECO:0007669"/>
    <property type="project" value="TreeGrafter"/>
</dbReference>
<evidence type="ECO:0000256" key="1">
    <source>
        <dbReference type="ARBA" id="ARBA00022801"/>
    </source>
</evidence>
<feature type="binding site" evidence="2">
    <location>
        <begin position="14"/>
        <end position="21"/>
    </location>
    <ligand>
        <name>substrate</name>
    </ligand>
</feature>
<evidence type="ECO:0000256" key="2">
    <source>
        <dbReference type="PIRSR" id="PIRSR613078-2"/>
    </source>
</evidence>
<protein>
    <submittedName>
        <fullName evidence="4">Phosphoglycerate mutase-like protein</fullName>
    </submittedName>
</protein>
<dbReference type="CDD" id="cd07067">
    <property type="entry name" value="HP_PGM_like"/>
    <property type="match status" value="1"/>
</dbReference>
<proteinExistence type="predicted"/>
<dbReference type="Proteomes" id="UP000799444">
    <property type="component" value="Unassembled WGS sequence"/>
</dbReference>
<comment type="caution">
    <text evidence="4">The sequence shown here is derived from an EMBL/GenBank/DDBJ whole genome shotgun (WGS) entry which is preliminary data.</text>
</comment>
<dbReference type="EMBL" id="ML996228">
    <property type="protein sequence ID" value="KAF2730012.1"/>
    <property type="molecule type" value="Genomic_DNA"/>
</dbReference>
<dbReference type="GO" id="GO:0043456">
    <property type="term" value="P:regulation of pentose-phosphate shunt"/>
    <property type="evidence" value="ECO:0007669"/>
    <property type="project" value="TreeGrafter"/>
</dbReference>
<name>A0A9P4QSF8_9PLEO</name>
<sequence length="341" mass="36930">MGARIQRMRLFFIRHGETVDNVAQLYAGSRDSALTNHGFQQATRLGLHFKQLGLEFTHIFSSHLQRAVKTAGLIREAQVAPSDGAQVARAVPTIVQLPVLMEQDFGFFEGKKWTERSAEHKDTPGFVDIESAESMAQRADTFLDRHVLPLLHEPTEASSPIMAVVSHGIMLSMLWKRLLLRLPPKSVTFAPDLSEAVRGRPLEHLGGWSNTGYLELNMSKATAEVAVTEASPSLATEARAQPPEPGPAPSIEAKDPAVSAAASSQASTVNIPAVDSETPLAVPAIQQSSPPLLQGWITVIQTMNGKDHLKGLKRTGGGVGSSKHDASQKNIDSFFKRQRVG</sequence>
<dbReference type="SUPFAM" id="SSF53254">
    <property type="entry name" value="Phosphoglycerate mutase-like"/>
    <property type="match status" value="1"/>
</dbReference>
<dbReference type="PANTHER" id="PTHR46517">
    <property type="entry name" value="FRUCTOSE-2,6-BISPHOSPHATASE TIGAR"/>
    <property type="match status" value="1"/>
</dbReference>
<feature type="region of interest" description="Disordered" evidence="3">
    <location>
        <begin position="228"/>
        <end position="264"/>
    </location>
</feature>
<dbReference type="GO" id="GO:0004331">
    <property type="term" value="F:fructose-2,6-bisphosphate 2-phosphatase activity"/>
    <property type="evidence" value="ECO:0007669"/>
    <property type="project" value="TreeGrafter"/>
</dbReference>
<dbReference type="AlphaFoldDB" id="A0A9P4QSF8"/>
<dbReference type="SMART" id="SM00855">
    <property type="entry name" value="PGAM"/>
    <property type="match status" value="1"/>
</dbReference>
<dbReference type="InterPro" id="IPR029033">
    <property type="entry name" value="His_PPase_superfam"/>
</dbReference>
<dbReference type="GO" id="GO:0045820">
    <property type="term" value="P:negative regulation of glycolytic process"/>
    <property type="evidence" value="ECO:0007669"/>
    <property type="project" value="TreeGrafter"/>
</dbReference>
<dbReference type="InterPro" id="IPR051695">
    <property type="entry name" value="Phosphoglycerate_Mutase"/>
</dbReference>
<dbReference type="Pfam" id="PF00300">
    <property type="entry name" value="His_Phos_1"/>
    <property type="match status" value="1"/>
</dbReference>
<dbReference type="PANTHER" id="PTHR46517:SF1">
    <property type="entry name" value="FRUCTOSE-2,6-BISPHOSPHATASE TIGAR"/>
    <property type="match status" value="1"/>
</dbReference>
<accession>A0A9P4QSF8</accession>
<gene>
    <name evidence="4" type="ORF">EJ04DRAFT_55265</name>
</gene>
<evidence type="ECO:0000256" key="3">
    <source>
        <dbReference type="SAM" id="MobiDB-lite"/>
    </source>
</evidence>
<organism evidence="4 5">
    <name type="scientific">Polyplosphaeria fusca</name>
    <dbReference type="NCBI Taxonomy" id="682080"/>
    <lineage>
        <taxon>Eukaryota</taxon>
        <taxon>Fungi</taxon>
        <taxon>Dikarya</taxon>
        <taxon>Ascomycota</taxon>
        <taxon>Pezizomycotina</taxon>
        <taxon>Dothideomycetes</taxon>
        <taxon>Pleosporomycetidae</taxon>
        <taxon>Pleosporales</taxon>
        <taxon>Tetraplosphaeriaceae</taxon>
        <taxon>Polyplosphaeria</taxon>
    </lineage>
</organism>
<keyword evidence="1" id="KW-0378">Hydrolase</keyword>